<dbReference type="OrthoDB" id="8953110at2"/>
<organism evidence="1 2">
    <name type="scientific">Lentzea tibetensis</name>
    <dbReference type="NCBI Taxonomy" id="2591470"/>
    <lineage>
        <taxon>Bacteria</taxon>
        <taxon>Bacillati</taxon>
        <taxon>Actinomycetota</taxon>
        <taxon>Actinomycetes</taxon>
        <taxon>Pseudonocardiales</taxon>
        <taxon>Pseudonocardiaceae</taxon>
        <taxon>Lentzea</taxon>
    </lineage>
</organism>
<evidence type="ECO:0000313" key="2">
    <source>
        <dbReference type="Proteomes" id="UP000316639"/>
    </source>
</evidence>
<comment type="caution">
    <text evidence="1">The sequence shown here is derived from an EMBL/GenBank/DDBJ whole genome shotgun (WGS) entry which is preliminary data.</text>
</comment>
<dbReference type="EMBL" id="VOBR01000020">
    <property type="protein sequence ID" value="TWP48467.1"/>
    <property type="molecule type" value="Genomic_DNA"/>
</dbReference>
<dbReference type="InterPro" id="IPR011032">
    <property type="entry name" value="GroES-like_sf"/>
</dbReference>
<keyword evidence="2" id="KW-1185">Reference proteome</keyword>
<protein>
    <submittedName>
        <fullName evidence="1">DUF2855 family protein</fullName>
    </submittedName>
</protein>
<gene>
    <name evidence="1" type="ORF">FKR81_28160</name>
</gene>
<dbReference type="InterPro" id="IPR021276">
    <property type="entry name" value="DUF2855"/>
</dbReference>
<name>A0A563EMR8_9PSEU</name>
<dbReference type="Gene3D" id="3.90.180.10">
    <property type="entry name" value="Medium-chain alcohol dehydrogenases, catalytic domain"/>
    <property type="match status" value="1"/>
</dbReference>
<dbReference type="Pfam" id="PF11017">
    <property type="entry name" value="DUF2855"/>
    <property type="match status" value="1"/>
</dbReference>
<reference evidence="1 2" key="1">
    <citation type="submission" date="2019-07" db="EMBL/GenBank/DDBJ databases">
        <title>Lentzea xizangensis sp. nov., isolated from Qinghai-Tibetan Plateau Soils.</title>
        <authorList>
            <person name="Huang J."/>
        </authorList>
    </citation>
    <scope>NUCLEOTIDE SEQUENCE [LARGE SCALE GENOMIC DNA]</scope>
    <source>
        <strain evidence="1 2">FXJ1.1311</strain>
    </source>
</reference>
<accession>A0A563EMR8</accession>
<proteinExistence type="predicted"/>
<dbReference type="AlphaFoldDB" id="A0A563EMR8"/>
<dbReference type="SUPFAM" id="SSF50129">
    <property type="entry name" value="GroES-like"/>
    <property type="match status" value="1"/>
</dbReference>
<dbReference type="RefSeq" id="WP_146356213.1">
    <property type="nucleotide sequence ID" value="NZ_VOBR01000020.1"/>
</dbReference>
<sequence>MAESSWTLQVGRKNLDDVEVVRAETPELNAGEVLLRVDLVGVTANNVTYGVLGEDFRYWDFFPANEGRGIVPVWGFADVVSSTVDELAAGSRVYGYLPMGGHLVVRPERIDAGGFVDATPHRRDLPAAYNRYTLSKTDAGHEELAVLYRPLFYTSFLLADQLVSDETLAADVVVLSSASSKTAYGTAFLLKDSGVRVVGLTSPRNVEFTESLGCYDTVATYSEARLDPVRTAYLDFAGDGDVRTSLYRQLGDDLVKDVVIGLTHQERSAGGARSEVFFAPAQMRKRIDDWGQDGLDQRFGDAWRRFAVRAEGWVDVVRHQGPDELAQMWLDVLAGRAEPRSGHVVTC</sequence>
<dbReference type="Proteomes" id="UP000316639">
    <property type="component" value="Unassembled WGS sequence"/>
</dbReference>
<evidence type="ECO:0000313" key="1">
    <source>
        <dbReference type="EMBL" id="TWP48467.1"/>
    </source>
</evidence>
<dbReference type="Gene3D" id="3.40.50.720">
    <property type="entry name" value="NAD(P)-binding Rossmann-like Domain"/>
    <property type="match status" value="1"/>
</dbReference>